<evidence type="ECO:0000313" key="1">
    <source>
        <dbReference type="EMBL" id="EFJ21658.1"/>
    </source>
</evidence>
<dbReference type="AlphaFoldDB" id="D8S165"/>
<dbReference type="HOGENOM" id="CLU_1186704_0_0_1"/>
<dbReference type="InParanoid" id="D8S165"/>
<accession>D8S165</accession>
<keyword evidence="2" id="KW-1185">Reference proteome</keyword>
<proteinExistence type="predicted"/>
<evidence type="ECO:0000313" key="2">
    <source>
        <dbReference type="Proteomes" id="UP000001514"/>
    </source>
</evidence>
<dbReference type="Gramene" id="EFJ21658">
    <property type="protein sequence ID" value="EFJ21658"/>
    <property type="gene ID" value="SELMODRAFT_417040"/>
</dbReference>
<reference evidence="1 2" key="1">
    <citation type="journal article" date="2011" name="Science">
        <title>The Selaginella genome identifies genetic changes associated with the evolution of vascular plants.</title>
        <authorList>
            <person name="Banks J.A."/>
            <person name="Nishiyama T."/>
            <person name="Hasebe M."/>
            <person name="Bowman J.L."/>
            <person name="Gribskov M."/>
            <person name="dePamphilis C."/>
            <person name="Albert V.A."/>
            <person name="Aono N."/>
            <person name="Aoyama T."/>
            <person name="Ambrose B.A."/>
            <person name="Ashton N.W."/>
            <person name="Axtell M.J."/>
            <person name="Barker E."/>
            <person name="Barker M.S."/>
            <person name="Bennetzen J.L."/>
            <person name="Bonawitz N.D."/>
            <person name="Chapple C."/>
            <person name="Cheng C."/>
            <person name="Correa L.G."/>
            <person name="Dacre M."/>
            <person name="DeBarry J."/>
            <person name="Dreyer I."/>
            <person name="Elias M."/>
            <person name="Engstrom E.M."/>
            <person name="Estelle M."/>
            <person name="Feng L."/>
            <person name="Finet C."/>
            <person name="Floyd S.K."/>
            <person name="Frommer W.B."/>
            <person name="Fujita T."/>
            <person name="Gramzow L."/>
            <person name="Gutensohn M."/>
            <person name="Harholt J."/>
            <person name="Hattori M."/>
            <person name="Heyl A."/>
            <person name="Hirai T."/>
            <person name="Hiwatashi Y."/>
            <person name="Ishikawa M."/>
            <person name="Iwata M."/>
            <person name="Karol K.G."/>
            <person name="Koehler B."/>
            <person name="Kolukisaoglu U."/>
            <person name="Kubo M."/>
            <person name="Kurata T."/>
            <person name="Lalonde S."/>
            <person name="Li K."/>
            <person name="Li Y."/>
            <person name="Litt A."/>
            <person name="Lyons E."/>
            <person name="Manning G."/>
            <person name="Maruyama T."/>
            <person name="Michael T.P."/>
            <person name="Mikami K."/>
            <person name="Miyazaki S."/>
            <person name="Morinaga S."/>
            <person name="Murata T."/>
            <person name="Mueller-Roeber B."/>
            <person name="Nelson D.R."/>
            <person name="Obara M."/>
            <person name="Oguri Y."/>
            <person name="Olmstead R.G."/>
            <person name="Onodera N."/>
            <person name="Petersen B.L."/>
            <person name="Pils B."/>
            <person name="Prigge M."/>
            <person name="Rensing S.A."/>
            <person name="Riano-Pachon D.M."/>
            <person name="Roberts A.W."/>
            <person name="Sato Y."/>
            <person name="Scheller H.V."/>
            <person name="Schulz B."/>
            <person name="Schulz C."/>
            <person name="Shakirov E.V."/>
            <person name="Shibagaki N."/>
            <person name="Shinohara N."/>
            <person name="Shippen D.E."/>
            <person name="Soerensen I."/>
            <person name="Sotooka R."/>
            <person name="Sugimoto N."/>
            <person name="Sugita M."/>
            <person name="Sumikawa N."/>
            <person name="Tanurdzic M."/>
            <person name="Theissen G."/>
            <person name="Ulvskov P."/>
            <person name="Wakazuki S."/>
            <person name="Weng J.K."/>
            <person name="Willats W.W."/>
            <person name="Wipf D."/>
            <person name="Wolf P.G."/>
            <person name="Yang L."/>
            <person name="Zimmer A.D."/>
            <person name="Zhu Q."/>
            <person name="Mitros T."/>
            <person name="Hellsten U."/>
            <person name="Loque D."/>
            <person name="Otillar R."/>
            <person name="Salamov A."/>
            <person name="Schmutz J."/>
            <person name="Shapiro H."/>
            <person name="Lindquist E."/>
            <person name="Lucas S."/>
            <person name="Rokhsar D."/>
            <person name="Grigoriev I.V."/>
        </authorList>
    </citation>
    <scope>NUCLEOTIDE SEQUENCE [LARGE SCALE GENOMIC DNA]</scope>
</reference>
<name>D8S165_SELML</name>
<dbReference type="EMBL" id="GL377598">
    <property type="protein sequence ID" value="EFJ21658.1"/>
    <property type="molecule type" value="Genomic_DNA"/>
</dbReference>
<organism evidence="2">
    <name type="scientific">Selaginella moellendorffii</name>
    <name type="common">Spikemoss</name>
    <dbReference type="NCBI Taxonomy" id="88036"/>
    <lineage>
        <taxon>Eukaryota</taxon>
        <taxon>Viridiplantae</taxon>
        <taxon>Streptophyta</taxon>
        <taxon>Embryophyta</taxon>
        <taxon>Tracheophyta</taxon>
        <taxon>Lycopodiopsida</taxon>
        <taxon>Selaginellales</taxon>
        <taxon>Selaginellaceae</taxon>
        <taxon>Selaginella</taxon>
    </lineage>
</organism>
<protein>
    <submittedName>
        <fullName evidence="1">Uncharacterized protein</fullName>
    </submittedName>
</protein>
<sequence length="234" mass="24627">MVGVSHRKHTKVSSANTISMASSTFDIVSSTISGTCSSTAFGTSSGTSCGTASNISSYTSSRTTSVGGISHPTLAEYEQSSNELDGILSKVRAHDVVSWAALIVAYTQHRRNQAAGQGESLECASFPPLEKLQRSALATSSLHIPQAGASAKDAGESSDVGLDPRRVHAPKHLDRLAANAIQVFHALPRRSLFSWNFIIAAFAKNRHVDAEEVIAEESIDGDNVGVDSPVGLPH</sequence>
<gene>
    <name evidence="1" type="ORF">SELMODRAFT_417040</name>
</gene>
<dbReference type="KEGG" id="smo:SELMODRAFT_417040"/>
<dbReference type="Proteomes" id="UP000001514">
    <property type="component" value="Unassembled WGS sequence"/>
</dbReference>